<name>A0A448X210_9PLAT</name>
<dbReference type="Proteomes" id="UP000784294">
    <property type="component" value="Unassembled WGS sequence"/>
</dbReference>
<gene>
    <name evidence="2" type="ORF">PXEA_LOCUS19324</name>
</gene>
<reference evidence="2" key="1">
    <citation type="submission" date="2018-11" db="EMBL/GenBank/DDBJ databases">
        <authorList>
            <consortium name="Pathogen Informatics"/>
        </authorList>
    </citation>
    <scope>NUCLEOTIDE SEQUENCE</scope>
</reference>
<feature type="region of interest" description="Disordered" evidence="1">
    <location>
        <begin position="75"/>
        <end position="111"/>
    </location>
</feature>
<organism evidence="2 3">
    <name type="scientific">Protopolystoma xenopodis</name>
    <dbReference type="NCBI Taxonomy" id="117903"/>
    <lineage>
        <taxon>Eukaryota</taxon>
        <taxon>Metazoa</taxon>
        <taxon>Spiralia</taxon>
        <taxon>Lophotrochozoa</taxon>
        <taxon>Platyhelminthes</taxon>
        <taxon>Monogenea</taxon>
        <taxon>Polyopisthocotylea</taxon>
        <taxon>Polystomatidea</taxon>
        <taxon>Polystomatidae</taxon>
        <taxon>Protopolystoma</taxon>
    </lineage>
</organism>
<protein>
    <submittedName>
        <fullName evidence="2">Uncharacterized protein</fullName>
    </submittedName>
</protein>
<feature type="non-terminal residue" evidence="2">
    <location>
        <position position="1"/>
    </location>
</feature>
<feature type="compositionally biased region" description="Basic and acidic residues" evidence="1">
    <location>
        <begin position="86"/>
        <end position="96"/>
    </location>
</feature>
<proteinExistence type="predicted"/>
<evidence type="ECO:0000256" key="1">
    <source>
        <dbReference type="SAM" id="MobiDB-lite"/>
    </source>
</evidence>
<sequence>MFFLCLVEIRNPEHPPTAFRILLYHMAGAIMADWRRVSGDGLLFRQTYAGLYSDLRRMGAVNEAHPYLSKVLLPPSPVETTTTSHILDEGAPKNEEDTLEEGLPSDYISKE</sequence>
<comment type="caution">
    <text evidence="2">The sequence shown here is derived from an EMBL/GenBank/DDBJ whole genome shotgun (WGS) entry which is preliminary data.</text>
</comment>
<evidence type="ECO:0000313" key="2">
    <source>
        <dbReference type="EMBL" id="VEL25884.1"/>
    </source>
</evidence>
<dbReference type="AlphaFoldDB" id="A0A448X210"/>
<dbReference type="EMBL" id="CAAALY010076811">
    <property type="protein sequence ID" value="VEL25884.1"/>
    <property type="molecule type" value="Genomic_DNA"/>
</dbReference>
<dbReference type="OrthoDB" id="10447934at2759"/>
<accession>A0A448X210</accession>
<keyword evidence="3" id="KW-1185">Reference proteome</keyword>
<evidence type="ECO:0000313" key="3">
    <source>
        <dbReference type="Proteomes" id="UP000784294"/>
    </source>
</evidence>